<feature type="signal peptide" evidence="3">
    <location>
        <begin position="1"/>
        <end position="21"/>
    </location>
</feature>
<evidence type="ECO:0000313" key="5">
    <source>
        <dbReference type="EMBL" id="SFZ77191.1"/>
    </source>
</evidence>
<protein>
    <submittedName>
        <fullName evidence="5">PilC beta-propeller domain-containing protein</fullName>
    </submittedName>
</protein>
<dbReference type="InterPro" id="IPR008707">
    <property type="entry name" value="B-propeller_PilY1"/>
</dbReference>
<sequence length="1581" mass="169381">MSNRHQFLWCALPLLSMSANAAPITQAGQNPYTPLLAINNAPPLNTLVLERDFKLWMAAYNDASALVENGPIDVGYKGNKTKSGAEGAKKGDFRIDYYGLFDSYKCYSHTSGIFTPIAETVNKKCTNAWSGDFLNYLTTSRMDALAKVLFGGIRNVDTATKTVLQRAYIPSNSNSWGKEYTSETVDGYKITDYTPLKQPSAGKRHLFVSVTPTDSSGGVGKAPTLKYLQDRQERIWEWTAKEVPVSGDTIDQSAYGGKDAVDISGSVTKLDVYVEVCKANLLEDNCTLYGSTYKPTGLLQQYGEPDAMRFGLLTGSFTAGTNSKNDKGGVLRKNVSSFSDEINPTDGTFKYTTNGIIATLSKMRLDGWKDNGYSGASWVYNPVAEMLQETLNYYAGGSANANFKGDTAGAALAWGTGAVGKWTAGLPEPAWVNPYASADKCSKPYITLISDVNPSKDGDNLVSSIGGKSFSSSTIGKKLWDKEFGGVANVLVADTIGGISQPAKIAISNFDDIKALSQEPGLAGTYKAAAVAEFGRQNSLISKSADLKVANYVLALSSPFPYIELTVKKKRVIVTPFSKSTNGQGNKIVGFFIDKAFNAPGFPDNLTPGTNLDLGQGNGGLPIYRVRVSFSDNDQGAGDDDMDSITQYTVFANANDTFTVNVDSIFAAGGGTEHQGYAISGAGDADRVYLVVRDCDTANVEKLPSGSGPLSADEPFDTDITKAKQLCNRSSRERSWSRNADVAISLDSPDPGSGYPNKTGAVYSGSSVVKNNARQLPLRSSRTFSVNESSTILADLKNPLWYVAKYGGPVLPKDTDSKDKIPDSYFLVSNPLKMKEQLGKAFADLQADAATSALVGSGGSTTGSDQVIYRASYLYNRWPGELVAFSRTAGSSGLGEELWSTSKVQADYKTRNVITLNSSTAKGVPFLWDKLSTTQQSWLNTDGYGNADAKGADRVTYLRGSNAKEGTSAGTFRQRQQVLGGVSNYFGDIIDASPYLVSAPDPLYRASTSSHKEFADAFKTRKEAVYIGANDGMLHVVDNGGAKLKDGGKELLAYVPSFMYEKLSYLTSQNYNHAYYVNGQVSVNDVQLTKSWHVDSGWSTLAVGSVGFGGKGIYALDVTDPAQFTEAKAADIARWEFSSKDDADMGFVTGNPLILKTNDGKHRVIVGNGYNSDTGKAVLYLLDADGPKSGSWAGQYVKIDVEMGSKTDPNGLSAPTFADLNALNANLDEASSDGTVDVAYAGDLYGNLWKFDLSSSDPKDWKVALTDAKTSKPQPLFTTAVWDDKTGLRTGGKPIAGAPAVAQHPVKESGKGLVKFDKDGKPETLSGTLVFFGTGKFLGDCDKTNDCDREFKTNTFYGVWDNQKPVEASTLLERKYYYYTKDAIELAMAKTSTKLSAAEISAIVDAGYAYIDPKCGTADCEINWDTQNGWFMNLVDLSNVAGTGARIAGEPRILNGTMVVFDVMNTKVSSDSCSVNGVNTTLVANIGDGSGKGNSTGSTFNVTVGGLQLALPNAGYSVKENLPRGTRTVGVVTTGLADRNDGGKKYGVTGSGKTMNCSGLDCEDIFLGRTVTQVNWREIIQ</sequence>
<evidence type="ECO:0000256" key="1">
    <source>
        <dbReference type="ARBA" id="ARBA00022723"/>
    </source>
</evidence>
<evidence type="ECO:0000259" key="4">
    <source>
        <dbReference type="Pfam" id="PF05567"/>
    </source>
</evidence>
<feature type="chain" id="PRO_5012882498" evidence="3">
    <location>
        <begin position="22"/>
        <end position="1581"/>
    </location>
</feature>
<evidence type="ECO:0000313" key="6">
    <source>
        <dbReference type="Proteomes" id="UP000186513"/>
    </source>
</evidence>
<keyword evidence="1" id="KW-0479">Metal-binding</keyword>
<dbReference type="Pfam" id="PF05567">
    <property type="entry name" value="T4P_PilY1"/>
    <property type="match status" value="1"/>
</dbReference>
<accession>A0A1K2HK86</accession>
<keyword evidence="2" id="KW-0106">Calcium</keyword>
<keyword evidence="3" id="KW-0732">Signal</keyword>
<keyword evidence="6" id="KW-1185">Reference proteome</keyword>
<evidence type="ECO:0000256" key="2">
    <source>
        <dbReference type="ARBA" id="ARBA00022837"/>
    </source>
</evidence>
<proteinExistence type="predicted"/>
<dbReference type="STRING" id="1121279.SAMN02745887_02270"/>
<dbReference type="RefSeq" id="WP_084658460.1">
    <property type="nucleotide sequence ID" value="NZ_FPKR01000008.1"/>
</dbReference>
<organism evidence="5 6">
    <name type="scientific">Chitinimonas taiwanensis DSM 18899</name>
    <dbReference type="NCBI Taxonomy" id="1121279"/>
    <lineage>
        <taxon>Bacteria</taxon>
        <taxon>Pseudomonadati</taxon>
        <taxon>Pseudomonadota</taxon>
        <taxon>Betaproteobacteria</taxon>
        <taxon>Neisseriales</taxon>
        <taxon>Chitinibacteraceae</taxon>
        <taxon>Chitinimonas</taxon>
    </lineage>
</organism>
<feature type="domain" description="PilY1 beta-propeller" evidence="4">
    <location>
        <begin position="987"/>
        <end position="1369"/>
    </location>
</feature>
<name>A0A1K2HK86_9NEIS</name>
<dbReference type="EMBL" id="FPKR01000008">
    <property type="protein sequence ID" value="SFZ77191.1"/>
    <property type="molecule type" value="Genomic_DNA"/>
</dbReference>
<evidence type="ECO:0000256" key="3">
    <source>
        <dbReference type="SAM" id="SignalP"/>
    </source>
</evidence>
<dbReference type="Proteomes" id="UP000186513">
    <property type="component" value="Unassembled WGS sequence"/>
</dbReference>
<dbReference type="GO" id="GO:0046872">
    <property type="term" value="F:metal ion binding"/>
    <property type="evidence" value="ECO:0007669"/>
    <property type="project" value="UniProtKB-KW"/>
</dbReference>
<dbReference type="OrthoDB" id="7156875at2"/>
<gene>
    <name evidence="5" type="ORF">SAMN02745887_02270</name>
</gene>
<reference evidence="5 6" key="1">
    <citation type="submission" date="2016-11" db="EMBL/GenBank/DDBJ databases">
        <authorList>
            <person name="Jaros S."/>
            <person name="Januszkiewicz K."/>
            <person name="Wedrychowicz H."/>
        </authorList>
    </citation>
    <scope>NUCLEOTIDE SEQUENCE [LARGE SCALE GENOMIC DNA]</scope>
    <source>
        <strain evidence="5 6">DSM 18899</strain>
    </source>
</reference>